<organism evidence="2 3">
    <name type="scientific">Caerostris extrusa</name>
    <name type="common">Bark spider</name>
    <name type="synonym">Caerostris bankana</name>
    <dbReference type="NCBI Taxonomy" id="172846"/>
    <lineage>
        <taxon>Eukaryota</taxon>
        <taxon>Metazoa</taxon>
        <taxon>Ecdysozoa</taxon>
        <taxon>Arthropoda</taxon>
        <taxon>Chelicerata</taxon>
        <taxon>Arachnida</taxon>
        <taxon>Araneae</taxon>
        <taxon>Araneomorphae</taxon>
        <taxon>Entelegynae</taxon>
        <taxon>Araneoidea</taxon>
        <taxon>Araneidae</taxon>
        <taxon>Caerostris</taxon>
    </lineage>
</organism>
<keyword evidence="3" id="KW-1185">Reference proteome</keyword>
<dbReference type="Proteomes" id="UP001054945">
    <property type="component" value="Unassembled WGS sequence"/>
</dbReference>
<comment type="caution">
    <text evidence="2">The sequence shown here is derived from an EMBL/GenBank/DDBJ whole genome shotgun (WGS) entry which is preliminary data.</text>
</comment>
<evidence type="ECO:0000256" key="1">
    <source>
        <dbReference type="SAM" id="MobiDB-lite"/>
    </source>
</evidence>
<dbReference type="EMBL" id="BPLR01014689">
    <property type="protein sequence ID" value="GIY70571.1"/>
    <property type="molecule type" value="Genomic_DNA"/>
</dbReference>
<evidence type="ECO:0000313" key="3">
    <source>
        <dbReference type="Proteomes" id="UP001054945"/>
    </source>
</evidence>
<proteinExistence type="predicted"/>
<protein>
    <submittedName>
        <fullName evidence="2">Uncharacterized protein</fullName>
    </submittedName>
</protein>
<feature type="compositionally biased region" description="Basic and acidic residues" evidence="1">
    <location>
        <begin position="50"/>
        <end position="59"/>
    </location>
</feature>
<sequence>MSKGPSMNPSGFYSIGILSPKISTMLRLDLNLRSSKHKRAHRKINIETTKPTEEPDTSKSRRKGLKTRIDLDLPPNTSKRGQ</sequence>
<feature type="region of interest" description="Disordered" evidence="1">
    <location>
        <begin position="35"/>
        <end position="82"/>
    </location>
</feature>
<name>A0AAV4VKB5_CAEEX</name>
<gene>
    <name evidence="2" type="ORF">CEXT_365931</name>
</gene>
<dbReference type="AlphaFoldDB" id="A0AAV4VKB5"/>
<reference evidence="2 3" key="1">
    <citation type="submission" date="2021-06" db="EMBL/GenBank/DDBJ databases">
        <title>Caerostris extrusa draft genome.</title>
        <authorList>
            <person name="Kono N."/>
            <person name="Arakawa K."/>
        </authorList>
    </citation>
    <scope>NUCLEOTIDE SEQUENCE [LARGE SCALE GENOMIC DNA]</scope>
</reference>
<accession>A0AAV4VKB5</accession>
<evidence type="ECO:0000313" key="2">
    <source>
        <dbReference type="EMBL" id="GIY70571.1"/>
    </source>
</evidence>